<dbReference type="EMBL" id="JAAGWQ010000214">
    <property type="protein sequence ID" value="KAF5659555.1"/>
    <property type="molecule type" value="Genomic_DNA"/>
</dbReference>
<protein>
    <recommendedName>
        <fullName evidence="2">Zn(2)-C6 fungal-type domain-containing protein</fullName>
    </recommendedName>
</protein>
<dbReference type="AlphaFoldDB" id="A0A8H5WIB6"/>
<dbReference type="InterPro" id="IPR036864">
    <property type="entry name" value="Zn2-C6_fun-type_DNA-bd_sf"/>
</dbReference>
<dbReference type="CDD" id="cd00067">
    <property type="entry name" value="GAL4"/>
    <property type="match status" value="1"/>
</dbReference>
<dbReference type="SMART" id="SM00066">
    <property type="entry name" value="GAL4"/>
    <property type="match status" value="1"/>
</dbReference>
<comment type="caution">
    <text evidence="3">The sequence shown here is derived from an EMBL/GenBank/DDBJ whole genome shotgun (WGS) entry which is preliminary data.</text>
</comment>
<proteinExistence type="predicted"/>
<dbReference type="PROSITE" id="PS00463">
    <property type="entry name" value="ZN2_CY6_FUNGAL_1"/>
    <property type="match status" value="1"/>
</dbReference>
<evidence type="ECO:0000259" key="2">
    <source>
        <dbReference type="PROSITE" id="PS50048"/>
    </source>
</evidence>
<dbReference type="PANTHER" id="PTHR38791">
    <property type="entry name" value="ZN(II)2CYS6 TRANSCRIPTION FACTOR (EUROFUNG)-RELATED-RELATED"/>
    <property type="match status" value="1"/>
</dbReference>
<dbReference type="PROSITE" id="PS50048">
    <property type="entry name" value="ZN2_CY6_FUNGAL_2"/>
    <property type="match status" value="1"/>
</dbReference>
<dbReference type="Proteomes" id="UP000567885">
    <property type="component" value="Unassembled WGS sequence"/>
</dbReference>
<feature type="domain" description="Zn(2)-C6 fungal-type" evidence="2">
    <location>
        <begin position="9"/>
        <end position="37"/>
    </location>
</feature>
<dbReference type="InterPro" id="IPR053175">
    <property type="entry name" value="DHMBA_Reg_Transcription_Factor"/>
</dbReference>
<sequence length="500" mass="55468">MVNYGVSRACDMCKKRRKKCDETRPACLRCVKSRRPCPGYKDDTLLFFRHYAPANVVLVPALERWTPSSDYLFETTAIDVFLNNVVVRSRDRSHSRGFLDGMHHIFTSSATNSTLISAAKIVILGSIANRYRRESLSMLVRRQYGKLLTDYSTALSQEAGSLSVEHFFTTVLLGLYEMVASDSTSPTKHLVHVHGLMSILKKGITDSSPTSSVGVYSPGTHLVTLGTVTHGQGNGILSSPLEKTHRRSLDQIIIALSPLTSRAEALLTQPYPSAEALIHLRHDLLALLDELVYWPNDQPPAWVPRLVGHVWQQGFCFSGPVEEYFDLYVATAWNAWRSTHMICIDHLVHVTNALGQHEFVPLYIQRANALAAGAKASIPYHLSQDVGDYVKHANVGKPFLHSDRLVGGLLLLHPLYAIARCTVVDSETRQYIANTLRWIGMEVGIGQANVLADCLQPDEQGPSAMQSSPVSFLDALEGHLLITASMMLEPIQMSRSTLLR</sequence>
<accession>A0A8H5WIB6</accession>
<dbReference type="InterPro" id="IPR001138">
    <property type="entry name" value="Zn2Cys6_DnaBD"/>
</dbReference>
<evidence type="ECO:0000256" key="1">
    <source>
        <dbReference type="ARBA" id="ARBA00023242"/>
    </source>
</evidence>
<name>A0A8H5WIB6_FUSHE</name>
<reference evidence="3 4" key="1">
    <citation type="submission" date="2020-05" db="EMBL/GenBank/DDBJ databases">
        <title>Identification and distribution of gene clusters putatively required for synthesis of sphingolipid metabolism inhibitors in phylogenetically diverse species of the filamentous fungus Fusarium.</title>
        <authorList>
            <person name="Kim H.-S."/>
            <person name="Busman M."/>
            <person name="Brown D.W."/>
            <person name="Divon H."/>
            <person name="Uhlig S."/>
            <person name="Proctor R.H."/>
        </authorList>
    </citation>
    <scope>NUCLEOTIDE SEQUENCE [LARGE SCALE GENOMIC DNA]</scope>
    <source>
        <strain evidence="3 4">NRRL 20693</strain>
    </source>
</reference>
<dbReference type="GO" id="GO:0008270">
    <property type="term" value="F:zinc ion binding"/>
    <property type="evidence" value="ECO:0007669"/>
    <property type="project" value="InterPro"/>
</dbReference>
<dbReference type="PANTHER" id="PTHR38791:SF5">
    <property type="entry name" value="TRANSCRIPTION FACTOR DBAG-RELATED"/>
    <property type="match status" value="1"/>
</dbReference>
<organism evidence="3 4">
    <name type="scientific">Fusarium heterosporum</name>
    <dbReference type="NCBI Taxonomy" id="42747"/>
    <lineage>
        <taxon>Eukaryota</taxon>
        <taxon>Fungi</taxon>
        <taxon>Dikarya</taxon>
        <taxon>Ascomycota</taxon>
        <taxon>Pezizomycotina</taxon>
        <taxon>Sordariomycetes</taxon>
        <taxon>Hypocreomycetidae</taxon>
        <taxon>Hypocreales</taxon>
        <taxon>Nectriaceae</taxon>
        <taxon>Fusarium</taxon>
        <taxon>Fusarium heterosporum species complex</taxon>
    </lineage>
</organism>
<dbReference type="GO" id="GO:0000981">
    <property type="term" value="F:DNA-binding transcription factor activity, RNA polymerase II-specific"/>
    <property type="evidence" value="ECO:0007669"/>
    <property type="project" value="InterPro"/>
</dbReference>
<dbReference type="OrthoDB" id="3525185at2759"/>
<dbReference type="Gene3D" id="4.10.240.10">
    <property type="entry name" value="Zn(2)-C6 fungal-type DNA-binding domain"/>
    <property type="match status" value="1"/>
</dbReference>
<dbReference type="Pfam" id="PF00172">
    <property type="entry name" value="Zn_clus"/>
    <property type="match status" value="1"/>
</dbReference>
<gene>
    <name evidence="3" type="ORF">FHETE_9339</name>
</gene>
<keyword evidence="4" id="KW-1185">Reference proteome</keyword>
<evidence type="ECO:0000313" key="3">
    <source>
        <dbReference type="EMBL" id="KAF5659555.1"/>
    </source>
</evidence>
<keyword evidence="1" id="KW-0539">Nucleus</keyword>
<dbReference type="SUPFAM" id="SSF57701">
    <property type="entry name" value="Zn2/Cys6 DNA-binding domain"/>
    <property type="match status" value="1"/>
</dbReference>
<evidence type="ECO:0000313" key="4">
    <source>
        <dbReference type="Proteomes" id="UP000567885"/>
    </source>
</evidence>